<dbReference type="PANTHER" id="PTHR45827">
    <property type="entry name" value="SORTING NEXIN"/>
    <property type="match status" value="1"/>
</dbReference>
<comment type="subcellular location">
    <subcellularLocation>
        <location evidence="1">Cytoplasmic vesicle membrane</location>
    </subcellularLocation>
</comment>
<dbReference type="InterPro" id="IPR001683">
    <property type="entry name" value="PX_dom"/>
</dbReference>
<evidence type="ECO:0000313" key="10">
    <source>
        <dbReference type="EMBL" id="KAB7503399.1"/>
    </source>
</evidence>
<feature type="domain" description="SH3" evidence="8">
    <location>
        <begin position="1"/>
        <end position="63"/>
    </location>
</feature>
<reference evidence="10 11" key="1">
    <citation type="journal article" date="2019" name="PLoS Biol.">
        <title>Sex chromosomes control vertical transmission of feminizing Wolbachia symbionts in an isopod.</title>
        <authorList>
            <person name="Becking T."/>
            <person name="Chebbi M.A."/>
            <person name="Giraud I."/>
            <person name="Moumen B."/>
            <person name="Laverre T."/>
            <person name="Caubet Y."/>
            <person name="Peccoud J."/>
            <person name="Gilbert C."/>
            <person name="Cordaux R."/>
        </authorList>
    </citation>
    <scope>NUCLEOTIDE SEQUENCE [LARGE SCALE GENOMIC DNA]</scope>
    <source>
        <strain evidence="10">ANa2</strain>
        <tissue evidence="10">Whole body excluding digestive tract and cuticle</tissue>
    </source>
</reference>
<dbReference type="GO" id="GO:0006897">
    <property type="term" value="P:endocytosis"/>
    <property type="evidence" value="ECO:0007669"/>
    <property type="project" value="TreeGrafter"/>
</dbReference>
<comment type="caution">
    <text evidence="10">The sequence shown here is derived from an EMBL/GenBank/DDBJ whole genome shotgun (WGS) entry which is preliminary data.</text>
</comment>
<evidence type="ECO:0000259" key="8">
    <source>
        <dbReference type="PROSITE" id="PS50002"/>
    </source>
</evidence>
<protein>
    <submittedName>
        <fullName evidence="10">Sorting nexin-33</fullName>
    </submittedName>
</protein>
<dbReference type="SMART" id="SM00326">
    <property type="entry name" value="SH3"/>
    <property type="match status" value="1"/>
</dbReference>
<feature type="compositionally biased region" description="Low complexity" evidence="7">
    <location>
        <begin position="98"/>
        <end position="112"/>
    </location>
</feature>
<evidence type="ECO:0000256" key="2">
    <source>
        <dbReference type="ARBA" id="ARBA00010883"/>
    </source>
</evidence>
<dbReference type="GO" id="GO:0035091">
    <property type="term" value="F:phosphatidylinositol binding"/>
    <property type="evidence" value="ECO:0007669"/>
    <property type="project" value="InterPro"/>
</dbReference>
<dbReference type="InterPro" id="IPR019497">
    <property type="entry name" value="Sorting_nexin_WASP-bd-dom"/>
</dbReference>
<dbReference type="Proteomes" id="UP000326759">
    <property type="component" value="Unassembled WGS sequence"/>
</dbReference>
<keyword evidence="11" id="KW-1185">Reference proteome</keyword>
<dbReference type="CDD" id="cd11763">
    <property type="entry name" value="SH3_SNX9_like"/>
    <property type="match status" value="1"/>
</dbReference>
<keyword evidence="4" id="KW-0472">Membrane</keyword>
<dbReference type="CDD" id="cd06862">
    <property type="entry name" value="PX_SNX9_18_like"/>
    <property type="match status" value="1"/>
</dbReference>
<dbReference type="EMBL" id="SEYY01005232">
    <property type="protein sequence ID" value="KAB7503399.1"/>
    <property type="molecule type" value="Genomic_DNA"/>
</dbReference>
<dbReference type="GO" id="GO:0030659">
    <property type="term" value="C:cytoplasmic vesicle membrane"/>
    <property type="evidence" value="ECO:0007669"/>
    <property type="project" value="UniProtKB-SubCell"/>
</dbReference>
<dbReference type="Gene3D" id="3.30.1520.10">
    <property type="entry name" value="Phox-like domain"/>
    <property type="match status" value="1"/>
</dbReference>
<feature type="region of interest" description="Disordered" evidence="7">
    <location>
        <begin position="97"/>
        <end position="162"/>
    </location>
</feature>
<dbReference type="AlphaFoldDB" id="A0A5N5TB48"/>
<dbReference type="SUPFAM" id="SSF50044">
    <property type="entry name" value="SH3-domain"/>
    <property type="match status" value="1"/>
</dbReference>
<feature type="compositionally biased region" description="Polar residues" evidence="7">
    <location>
        <begin position="113"/>
        <end position="130"/>
    </location>
</feature>
<dbReference type="InterPro" id="IPR036871">
    <property type="entry name" value="PX_dom_sf"/>
</dbReference>
<feature type="domain" description="PX" evidence="9">
    <location>
        <begin position="237"/>
        <end position="352"/>
    </location>
</feature>
<sequence>MAGSQVRVLYSFDAQPGTGEMSVNEGEMLTVTRVDVGEGWWEGTNNKGMTGLFPAAYVEDLSSAPPPMPPPPLPSSYANTSSFSNDDWTNDFGFALPATTKDTTSTTTTTAAVSNTPDSQPNIGMKSHSSVNEDDWDDEWDDDDSEPGTLNTNGTSMYGFPQSKHIVKQTNSISDISEKEGNRQPVRKSFNRFSVLAKTGLEDYLAGLGKFNVDDIDKVFIDDDGTAPYWRRIGLEFSCSITSPKKESKFHGMKSFIAYTITPSFTNQPVSRRYKHFDWLHDRLSVKFSMIPIPPLPEKQISGYLLTGRFEDDLIEYRMTMLQSWIDRICHHPVLGQCDVLKHFLTCPNDEKTWKAGKRKAESDKLVGVNFYQALQRPDVPLDVAITENKLESYNRFFSHLDEATKLLQGTCVDQIKKHQGAFKREYTKISHSFSKLSRAFDMDPSNIAPHLTDGIRRVSDAYQEIGTIFEQEPKHDWEPLSNLLYEYKGLIDGFPSIISAAKNSIGKRKQLEKDAQEGKADIDQLPPVINRSDTVVYALHAEVTNFHHQRQRDFKNAMTSFLTEQISFYQKMIVYTVRFITIFITL</sequence>
<organism evidence="10 11">
    <name type="scientific">Armadillidium nasatum</name>
    <dbReference type="NCBI Taxonomy" id="96803"/>
    <lineage>
        <taxon>Eukaryota</taxon>
        <taxon>Metazoa</taxon>
        <taxon>Ecdysozoa</taxon>
        <taxon>Arthropoda</taxon>
        <taxon>Crustacea</taxon>
        <taxon>Multicrustacea</taxon>
        <taxon>Malacostraca</taxon>
        <taxon>Eumalacostraca</taxon>
        <taxon>Peracarida</taxon>
        <taxon>Isopoda</taxon>
        <taxon>Oniscidea</taxon>
        <taxon>Crinocheta</taxon>
        <taxon>Armadillidiidae</taxon>
        <taxon>Armadillidium</taxon>
    </lineage>
</organism>
<name>A0A5N5TB48_9CRUS</name>
<evidence type="ECO:0000256" key="4">
    <source>
        <dbReference type="ARBA" id="ARBA00023136"/>
    </source>
</evidence>
<dbReference type="OrthoDB" id="10254720at2759"/>
<dbReference type="InterPro" id="IPR036028">
    <property type="entry name" value="SH3-like_dom_sf"/>
</dbReference>
<dbReference type="Pfam" id="PF00787">
    <property type="entry name" value="PX"/>
    <property type="match status" value="1"/>
</dbReference>
<comment type="similarity">
    <text evidence="2">Belongs to the sorting nexin family.</text>
</comment>
<evidence type="ECO:0000256" key="1">
    <source>
        <dbReference type="ARBA" id="ARBA00004156"/>
    </source>
</evidence>
<dbReference type="Gene3D" id="2.30.30.40">
    <property type="entry name" value="SH3 Domains"/>
    <property type="match status" value="1"/>
</dbReference>
<evidence type="ECO:0000256" key="7">
    <source>
        <dbReference type="SAM" id="MobiDB-lite"/>
    </source>
</evidence>
<evidence type="ECO:0000256" key="6">
    <source>
        <dbReference type="PROSITE-ProRule" id="PRU00192"/>
    </source>
</evidence>
<evidence type="ECO:0000259" key="9">
    <source>
        <dbReference type="PROSITE" id="PS50195"/>
    </source>
</evidence>
<dbReference type="GO" id="GO:0005886">
    <property type="term" value="C:plasma membrane"/>
    <property type="evidence" value="ECO:0007669"/>
    <property type="project" value="TreeGrafter"/>
</dbReference>
<keyword evidence="3 6" id="KW-0728">SH3 domain</keyword>
<dbReference type="PROSITE" id="PS50195">
    <property type="entry name" value="PX"/>
    <property type="match status" value="1"/>
</dbReference>
<evidence type="ECO:0000313" key="11">
    <source>
        <dbReference type="Proteomes" id="UP000326759"/>
    </source>
</evidence>
<proteinExistence type="inferred from homology"/>
<feature type="compositionally biased region" description="Acidic residues" evidence="7">
    <location>
        <begin position="132"/>
        <end position="146"/>
    </location>
</feature>
<dbReference type="SUPFAM" id="SSF64268">
    <property type="entry name" value="PX domain"/>
    <property type="match status" value="1"/>
</dbReference>
<dbReference type="PANTHER" id="PTHR45827:SF1">
    <property type="entry name" value="SORTING NEXIN"/>
    <property type="match status" value="1"/>
</dbReference>
<evidence type="ECO:0000256" key="5">
    <source>
        <dbReference type="ARBA" id="ARBA00023329"/>
    </source>
</evidence>
<dbReference type="Pfam" id="PF10456">
    <property type="entry name" value="BAR_3_WASP_bdg"/>
    <property type="match status" value="1"/>
</dbReference>
<dbReference type="GO" id="GO:0097320">
    <property type="term" value="P:plasma membrane tubulation"/>
    <property type="evidence" value="ECO:0007669"/>
    <property type="project" value="TreeGrafter"/>
</dbReference>
<dbReference type="InterPro" id="IPR001452">
    <property type="entry name" value="SH3_domain"/>
</dbReference>
<dbReference type="FunFam" id="3.30.1520.10:FF:000004">
    <property type="entry name" value="Sorting nexin"/>
    <property type="match status" value="1"/>
</dbReference>
<dbReference type="InterPro" id="IPR027267">
    <property type="entry name" value="AH/BAR_dom_sf"/>
</dbReference>
<dbReference type="SMART" id="SM00312">
    <property type="entry name" value="PX"/>
    <property type="match status" value="1"/>
</dbReference>
<dbReference type="Gene3D" id="1.20.1270.60">
    <property type="entry name" value="Arfaptin homology (AH) domain/BAR domain"/>
    <property type="match status" value="1"/>
</dbReference>
<dbReference type="GO" id="GO:0016197">
    <property type="term" value="P:endosomal transport"/>
    <property type="evidence" value="ECO:0007669"/>
    <property type="project" value="TreeGrafter"/>
</dbReference>
<dbReference type="Pfam" id="PF14604">
    <property type="entry name" value="SH3_9"/>
    <property type="match status" value="1"/>
</dbReference>
<keyword evidence="5" id="KW-0968">Cytoplasmic vesicle</keyword>
<accession>A0A5N5TB48</accession>
<evidence type="ECO:0000256" key="3">
    <source>
        <dbReference type="ARBA" id="ARBA00022443"/>
    </source>
</evidence>
<dbReference type="PROSITE" id="PS50002">
    <property type="entry name" value="SH3"/>
    <property type="match status" value="1"/>
</dbReference>
<gene>
    <name evidence="10" type="primary">Snx33</name>
    <name evidence="10" type="ORF">Anas_07326</name>
</gene>